<dbReference type="RefSeq" id="WP_151691530.1">
    <property type="nucleotide sequence ID" value="NZ_BMGX01000002.1"/>
</dbReference>
<dbReference type="OrthoDB" id="9836635at2"/>
<accession>A0A6L3ZH98</accession>
<dbReference type="InterPro" id="IPR000758">
    <property type="entry name" value="Enterovir_OMP"/>
</dbReference>
<keyword evidence="3" id="KW-1185">Reference proteome</keyword>
<keyword evidence="1" id="KW-0732">Signal</keyword>
<sequence>MKRTLLISLFALAGLVASAQTNETKNARVHAFVGSLNGIEWGNEYGYFGGGFGLSAGMGKHWALNTEFGFYGRDIKNGSGYIDRNVFDMRGSVDFYFSRAFRGFYVGAFMGYTNVKSTVYEGANPIASPNSFVPMGFQLGFSAPITNRLDLNLKTAVGSQPGGPGALTFNAGIGYRF</sequence>
<dbReference type="GO" id="GO:0044384">
    <property type="term" value="C:host outer membrane"/>
    <property type="evidence" value="ECO:0007669"/>
    <property type="project" value="InterPro"/>
</dbReference>
<feature type="signal peptide" evidence="1">
    <location>
        <begin position="1"/>
        <end position="19"/>
    </location>
</feature>
<organism evidence="2 3">
    <name type="scientific">Phaeocystidibacter marisrubri</name>
    <dbReference type="NCBI Taxonomy" id="1577780"/>
    <lineage>
        <taxon>Bacteria</taxon>
        <taxon>Pseudomonadati</taxon>
        <taxon>Bacteroidota</taxon>
        <taxon>Flavobacteriia</taxon>
        <taxon>Flavobacteriales</taxon>
        <taxon>Phaeocystidibacteraceae</taxon>
        <taxon>Phaeocystidibacter</taxon>
    </lineage>
</organism>
<dbReference type="Proteomes" id="UP000484164">
    <property type="component" value="Unassembled WGS sequence"/>
</dbReference>
<evidence type="ECO:0000313" key="2">
    <source>
        <dbReference type="EMBL" id="KAB2816958.1"/>
    </source>
</evidence>
<evidence type="ECO:0000256" key="1">
    <source>
        <dbReference type="SAM" id="SignalP"/>
    </source>
</evidence>
<reference evidence="2 3" key="1">
    <citation type="submission" date="2019-10" db="EMBL/GenBank/DDBJ databases">
        <title>Genome sequence of Phaeocystidibacter marisrubri JCM30614 (type strain).</title>
        <authorList>
            <person name="Bowman J.P."/>
        </authorList>
    </citation>
    <scope>NUCLEOTIDE SEQUENCE [LARGE SCALE GENOMIC DNA]</scope>
    <source>
        <strain evidence="2 3">JCM 30614</strain>
    </source>
</reference>
<evidence type="ECO:0000313" key="3">
    <source>
        <dbReference type="Proteomes" id="UP000484164"/>
    </source>
</evidence>
<protein>
    <submittedName>
        <fullName evidence="2">Porin family protein</fullName>
    </submittedName>
</protein>
<proteinExistence type="predicted"/>
<name>A0A6L3ZH98_9FLAO</name>
<dbReference type="AlphaFoldDB" id="A0A6L3ZH98"/>
<gene>
    <name evidence="2" type="ORF">F8C82_00745</name>
</gene>
<comment type="caution">
    <text evidence="2">The sequence shown here is derived from an EMBL/GenBank/DDBJ whole genome shotgun (WGS) entry which is preliminary data.</text>
</comment>
<feature type="chain" id="PRO_5026721134" evidence="1">
    <location>
        <begin position="20"/>
        <end position="177"/>
    </location>
</feature>
<dbReference type="PROSITE" id="PS00695">
    <property type="entry name" value="ENT_VIR_OMP_2"/>
    <property type="match status" value="1"/>
</dbReference>
<dbReference type="EMBL" id="WBVQ01000001">
    <property type="protein sequence ID" value="KAB2816958.1"/>
    <property type="molecule type" value="Genomic_DNA"/>
</dbReference>